<dbReference type="RefSeq" id="WP_319983434.1">
    <property type="nucleotide sequence ID" value="NZ_JAXAVV010000003.1"/>
</dbReference>
<evidence type="ECO:0000259" key="1">
    <source>
        <dbReference type="PROSITE" id="PS50943"/>
    </source>
</evidence>
<dbReference type="Pfam" id="PF13560">
    <property type="entry name" value="HTH_31"/>
    <property type="match status" value="1"/>
</dbReference>
<organism evidence="2 3">
    <name type="scientific">Lentzea kristufekii</name>
    <dbReference type="NCBI Taxonomy" id="3095430"/>
    <lineage>
        <taxon>Bacteria</taxon>
        <taxon>Bacillati</taxon>
        <taxon>Actinomycetota</taxon>
        <taxon>Actinomycetes</taxon>
        <taxon>Pseudonocardiales</taxon>
        <taxon>Pseudonocardiaceae</taxon>
        <taxon>Lentzea</taxon>
    </lineage>
</organism>
<keyword evidence="3" id="KW-1185">Reference proteome</keyword>
<feature type="domain" description="HTH cro/C1-type" evidence="1">
    <location>
        <begin position="17"/>
        <end position="71"/>
    </location>
</feature>
<gene>
    <name evidence="2" type="ORF">SK571_08300</name>
</gene>
<dbReference type="PROSITE" id="PS50943">
    <property type="entry name" value="HTH_CROC1"/>
    <property type="match status" value="1"/>
</dbReference>
<evidence type="ECO:0000313" key="3">
    <source>
        <dbReference type="Proteomes" id="UP001271792"/>
    </source>
</evidence>
<dbReference type="SMART" id="SM00530">
    <property type="entry name" value="HTH_XRE"/>
    <property type="match status" value="1"/>
</dbReference>
<reference evidence="2 3" key="1">
    <citation type="submission" date="2023-11" db="EMBL/GenBank/DDBJ databases">
        <title>Lentzea sokolovensis, sp. nov., Lentzea kristufkii, sp. nov., and Lentzea miocenensis, sp. nov., rare actinobacteria from Sokolov Coal Basin, Miocene lacustrine sediment, Czech Republic.</title>
        <authorList>
            <person name="Lara A."/>
            <person name="Kotroba L."/>
            <person name="Nouioui I."/>
            <person name="Neumann-Schaal M."/>
            <person name="Mast Y."/>
            <person name="Chronakova A."/>
        </authorList>
    </citation>
    <scope>NUCLEOTIDE SEQUENCE [LARGE SCALE GENOMIC DNA]</scope>
    <source>
        <strain evidence="2 3">BCCO 10_0798</strain>
    </source>
</reference>
<comment type="caution">
    <text evidence="2">The sequence shown here is derived from an EMBL/GenBank/DDBJ whole genome shotgun (WGS) entry which is preliminary data.</text>
</comment>
<dbReference type="Gene3D" id="1.10.260.40">
    <property type="entry name" value="lambda repressor-like DNA-binding domains"/>
    <property type="match status" value="1"/>
</dbReference>
<protein>
    <submittedName>
        <fullName evidence="2">Helix-turn-helix transcriptional regulator</fullName>
    </submittedName>
</protein>
<dbReference type="CDD" id="cd00093">
    <property type="entry name" value="HTH_XRE"/>
    <property type="match status" value="1"/>
</dbReference>
<name>A0ABU4TMV0_9PSEU</name>
<evidence type="ECO:0000313" key="2">
    <source>
        <dbReference type="EMBL" id="MDX8049379.1"/>
    </source>
</evidence>
<dbReference type="EMBL" id="JAXAVV010000003">
    <property type="protein sequence ID" value="MDX8049379.1"/>
    <property type="molecule type" value="Genomic_DNA"/>
</dbReference>
<proteinExistence type="predicted"/>
<dbReference type="Proteomes" id="UP001271792">
    <property type="component" value="Unassembled WGS sequence"/>
</dbReference>
<dbReference type="SUPFAM" id="SSF47413">
    <property type="entry name" value="lambda repressor-like DNA-binding domains"/>
    <property type="match status" value="1"/>
</dbReference>
<dbReference type="InterPro" id="IPR001387">
    <property type="entry name" value="Cro/C1-type_HTH"/>
</dbReference>
<accession>A0ABU4TMV0</accession>
<dbReference type="Pfam" id="PF19054">
    <property type="entry name" value="DUF5753"/>
    <property type="match status" value="1"/>
</dbReference>
<dbReference type="InterPro" id="IPR010982">
    <property type="entry name" value="Lambda_DNA-bd_dom_sf"/>
</dbReference>
<dbReference type="InterPro" id="IPR043917">
    <property type="entry name" value="DUF5753"/>
</dbReference>
<sequence>MPRRKSSVVGREFGEGVRSAIEKTGMTHRQLAAAIGWDEAKLSDMVRGKGGVTETDVMQLLSYCRVAPSEIQYLLALFRETRESGYLKIPDEDGPPDQVRMLLNQERLADKITAWSANLIPGHLQTTDYMRAVIERAARSKTVDYEKVIAAKTERRKLFHPSRTFVFYISEHTLHLPVGGPDVMKDQLIHILGMAQRYYVTVRVVPTDIGANAGSAGSFLHLGYEKFEPVIFIESKTACIFLEDKHSLATYASVMKLLDAQALDPEQSKELINGLLA</sequence>